<feature type="transmembrane region" description="Helical" evidence="1">
    <location>
        <begin position="71"/>
        <end position="91"/>
    </location>
</feature>
<dbReference type="EMBL" id="JAAIIH010000001">
    <property type="protein sequence ID" value="NMM99747.1"/>
    <property type="molecule type" value="Genomic_DNA"/>
</dbReference>
<accession>A0A7Y0F0G0</accession>
<dbReference type="InterPro" id="IPR021385">
    <property type="entry name" value="DUF3017"/>
</dbReference>
<sequence>MASDHPFVSEAHEGNPLFEWGLLAVVAVAAVVAAVGYTRAATAVLAVTALVCGLLRLALRRRSPFKVRSVAFDAFISFGLGIGLAVLDVSFEFMY</sequence>
<feature type="transmembrane region" description="Helical" evidence="1">
    <location>
        <begin position="17"/>
        <end position="35"/>
    </location>
</feature>
<gene>
    <name evidence="2" type="ORF">G1C96_0325</name>
</gene>
<evidence type="ECO:0000313" key="3">
    <source>
        <dbReference type="Proteomes" id="UP000588277"/>
    </source>
</evidence>
<dbReference type="Pfam" id="PF11222">
    <property type="entry name" value="DUF3017"/>
    <property type="match status" value="1"/>
</dbReference>
<proteinExistence type="predicted"/>
<keyword evidence="1" id="KW-0472">Membrane</keyword>
<dbReference type="Proteomes" id="UP000588277">
    <property type="component" value="Unassembled WGS sequence"/>
</dbReference>
<evidence type="ECO:0000256" key="1">
    <source>
        <dbReference type="SAM" id="Phobius"/>
    </source>
</evidence>
<protein>
    <submittedName>
        <fullName evidence="2">Rod shape-determining protein RodA</fullName>
    </submittedName>
</protein>
<reference evidence="2 3" key="1">
    <citation type="submission" date="2020-02" db="EMBL/GenBank/DDBJ databases">
        <title>Characterization of phylogenetic diversity of novel bifidobacterial species isolated in Czech ZOOs.</title>
        <authorList>
            <person name="Lugli G.A."/>
            <person name="Vera N.B."/>
            <person name="Ventura M."/>
        </authorList>
    </citation>
    <scope>NUCLEOTIDE SEQUENCE [LARGE SCALE GENOMIC DNA]</scope>
    <source>
        <strain evidence="2 3">DSM 109958</strain>
    </source>
</reference>
<keyword evidence="1" id="KW-0812">Transmembrane</keyword>
<evidence type="ECO:0000313" key="2">
    <source>
        <dbReference type="EMBL" id="NMM99747.1"/>
    </source>
</evidence>
<organism evidence="2 3">
    <name type="scientific">Bifidobacterium moraviense</name>
    <dbReference type="NCBI Taxonomy" id="2675323"/>
    <lineage>
        <taxon>Bacteria</taxon>
        <taxon>Bacillati</taxon>
        <taxon>Actinomycetota</taxon>
        <taxon>Actinomycetes</taxon>
        <taxon>Bifidobacteriales</taxon>
        <taxon>Bifidobacteriaceae</taxon>
        <taxon>Bifidobacterium</taxon>
    </lineage>
</organism>
<keyword evidence="1" id="KW-1133">Transmembrane helix</keyword>
<name>A0A7Y0F0G0_9BIFI</name>
<keyword evidence="3" id="KW-1185">Reference proteome</keyword>
<dbReference type="AlphaFoldDB" id="A0A7Y0F0G0"/>
<comment type="caution">
    <text evidence="2">The sequence shown here is derived from an EMBL/GenBank/DDBJ whole genome shotgun (WGS) entry which is preliminary data.</text>
</comment>
<dbReference type="RefSeq" id="WP_169274905.1">
    <property type="nucleotide sequence ID" value="NZ_JAAIIH010000001.1"/>
</dbReference>
<feature type="transmembrane region" description="Helical" evidence="1">
    <location>
        <begin position="41"/>
        <end position="59"/>
    </location>
</feature>